<protein>
    <submittedName>
        <fullName evidence="1">CxxC motif-containing protein</fullName>
    </submittedName>
</protein>
<reference evidence="1 2" key="1">
    <citation type="submission" date="2019-03" db="EMBL/GenBank/DDBJ databases">
        <title>Genomic Encyclopedia of Type Strains, Phase IV (KMG-IV): sequencing the most valuable type-strain genomes for metagenomic binning, comparative biology and taxonomic classification.</title>
        <authorList>
            <person name="Goeker M."/>
        </authorList>
    </citation>
    <scope>NUCLEOTIDE SEQUENCE [LARGE SCALE GENOMIC DNA]</scope>
    <source>
        <strain evidence="1 2">DSM 25964</strain>
    </source>
</reference>
<comment type="caution">
    <text evidence="1">The sequence shown here is derived from an EMBL/GenBank/DDBJ whole genome shotgun (WGS) entry which is preliminary data.</text>
</comment>
<dbReference type="InterPro" id="IPR036593">
    <property type="entry name" value="CPE0013-like_sf"/>
</dbReference>
<dbReference type="OrthoDB" id="9811531at2"/>
<accession>A0A4R8MJR2</accession>
<dbReference type="Proteomes" id="UP000295066">
    <property type="component" value="Unassembled WGS sequence"/>
</dbReference>
<dbReference type="Pfam" id="PF07892">
    <property type="entry name" value="DUF1667"/>
    <property type="match status" value="1"/>
</dbReference>
<dbReference type="EMBL" id="SORI01000001">
    <property type="protein sequence ID" value="TDY64887.1"/>
    <property type="molecule type" value="Genomic_DNA"/>
</dbReference>
<keyword evidence="2" id="KW-1185">Reference proteome</keyword>
<name>A0A4R8MJR2_9BACT</name>
<gene>
    <name evidence="1" type="ORF">C8D99_10133</name>
</gene>
<proteinExistence type="predicted"/>
<dbReference type="SUPFAM" id="SSF160148">
    <property type="entry name" value="CPE0013-like"/>
    <property type="match status" value="1"/>
</dbReference>
<dbReference type="PANTHER" id="PTHR39450">
    <property type="entry name" value="MOLYBDOPTERIN OXIDOREDUCTASE, 4FE-4S CLUSTER-BINDING SUBUNIT"/>
    <property type="match status" value="1"/>
</dbReference>
<dbReference type="Gene3D" id="3.10.530.10">
    <property type="entry name" value="CPE0013-like"/>
    <property type="match status" value="1"/>
</dbReference>
<organism evidence="1 2">
    <name type="scientific">Aminivibrio pyruvatiphilus</name>
    <dbReference type="NCBI Taxonomy" id="1005740"/>
    <lineage>
        <taxon>Bacteria</taxon>
        <taxon>Thermotogati</taxon>
        <taxon>Synergistota</taxon>
        <taxon>Synergistia</taxon>
        <taxon>Synergistales</taxon>
        <taxon>Aminobacteriaceae</taxon>
        <taxon>Aminivibrio</taxon>
    </lineage>
</organism>
<dbReference type="AlphaFoldDB" id="A0A4R8MJR2"/>
<evidence type="ECO:0000313" key="2">
    <source>
        <dbReference type="Proteomes" id="UP000295066"/>
    </source>
</evidence>
<dbReference type="PANTHER" id="PTHR39450:SF1">
    <property type="entry name" value="DUF1667 DOMAIN-CONTAINING PROTEIN"/>
    <property type="match status" value="1"/>
</dbReference>
<evidence type="ECO:0000313" key="1">
    <source>
        <dbReference type="EMBL" id="TDY64887.1"/>
    </source>
</evidence>
<dbReference type="RefSeq" id="WP_133955124.1">
    <property type="nucleotide sequence ID" value="NZ_SORI01000001.1"/>
</dbReference>
<sequence>MSTREFTCVVCPNGCSIVVDVDNDETPVVTRVQGNVCKRGESWARQEVENPMRTIASSVPVCCGDFPLASVRTSRPIPLAKIREVMDEIRKVSLEAPVEIGDVVLPAPAGCDTEVIATRRVRKVG</sequence>
<dbReference type="InterPro" id="IPR012460">
    <property type="entry name" value="DUF1667"/>
</dbReference>